<dbReference type="Gene3D" id="1.10.132.20">
    <property type="entry name" value="Ribosome-recycling factor"/>
    <property type="match status" value="1"/>
</dbReference>
<dbReference type="FunFam" id="1.10.132.20:FF:000001">
    <property type="entry name" value="Ribosome-recycling factor"/>
    <property type="match status" value="1"/>
</dbReference>
<reference evidence="10" key="1">
    <citation type="submission" date="2014-07" db="EMBL/GenBank/DDBJ databases">
        <authorList>
            <person name="Monot Marc"/>
        </authorList>
    </citation>
    <scope>NUCLEOTIDE SEQUENCE</scope>
    <source>
        <strain evidence="10">7032989</strain>
        <strain evidence="9">7032994</strain>
    </source>
</reference>
<dbReference type="NCBIfam" id="TIGR00496">
    <property type="entry name" value="frr"/>
    <property type="match status" value="1"/>
</dbReference>
<dbReference type="EMBL" id="CAADAN010000001">
    <property type="protein sequence ID" value="VFD29570.1"/>
    <property type="molecule type" value="Genomic_DNA"/>
</dbReference>
<dbReference type="FunFam" id="3.30.1360.40:FF:000001">
    <property type="entry name" value="Ribosome-recycling factor"/>
    <property type="match status" value="1"/>
</dbReference>
<reference evidence="11" key="4">
    <citation type="submission" date="2021-06" db="EMBL/GenBank/DDBJ databases">
        <authorList>
            <consortium name="NCBI Pathogen Detection Project"/>
        </authorList>
    </citation>
    <scope>NUCLEOTIDE SEQUENCE</scope>
    <source>
        <strain evidence="12">Clostridioides</strain>
        <strain evidence="11">HN1000</strain>
    </source>
</reference>
<gene>
    <name evidence="5 10" type="primary">frr</name>
    <name evidence="10" type="ORF">BN1095_330249</name>
    <name evidence="8" type="ORF">BN1096_520584</name>
    <name evidence="9" type="ORF">BN1097_630028</name>
    <name evidence="11" type="ORF">KRM00_003770</name>
    <name evidence="12" type="ORF">KRQ00_000289</name>
    <name evidence="15" type="ORF">SAMEA1402366_00945</name>
    <name evidence="14" type="ORF">SAMEA1402399_00615</name>
    <name evidence="13" type="ORF">SAMEA3375112_00638</name>
</gene>
<organism evidence="10">
    <name type="scientific">Clostridioides difficile</name>
    <name type="common">Peptoclostridium difficile</name>
    <dbReference type="NCBI Taxonomy" id="1496"/>
    <lineage>
        <taxon>Bacteria</taxon>
        <taxon>Bacillati</taxon>
        <taxon>Bacillota</taxon>
        <taxon>Clostridia</taxon>
        <taxon>Peptostreptococcales</taxon>
        <taxon>Peptostreptococcaceae</taxon>
        <taxon>Clostridioides</taxon>
    </lineage>
</organism>
<comment type="function">
    <text evidence="5">Responsible for the release of ribosomes from messenger RNA at the termination of protein biosynthesis. May increase the efficiency of translation by recycling ribosomes from one round of translation to another.</text>
</comment>
<dbReference type="EMBL" id="DAEQIJ010000001">
    <property type="protein sequence ID" value="HBH2618568.1"/>
    <property type="molecule type" value="Genomic_DNA"/>
</dbReference>
<dbReference type="SUPFAM" id="SSF55194">
    <property type="entry name" value="Ribosome recycling factor, RRF"/>
    <property type="match status" value="1"/>
</dbReference>
<dbReference type="OMA" id="FNPMNNG"/>
<dbReference type="AlphaFoldDB" id="A0A031WIJ6"/>
<dbReference type="EMBL" id="LK932505">
    <property type="protein sequence ID" value="CDS85984.1"/>
    <property type="molecule type" value="Genomic_DNA"/>
</dbReference>
<evidence type="ECO:0000313" key="15">
    <source>
        <dbReference type="EMBL" id="VHX98720.1"/>
    </source>
</evidence>
<accession>A0A031WIJ6</accession>
<dbReference type="Pfam" id="PF01765">
    <property type="entry name" value="RRF"/>
    <property type="match status" value="1"/>
</dbReference>
<dbReference type="PANTHER" id="PTHR20982">
    <property type="entry name" value="RIBOSOME RECYCLING FACTOR"/>
    <property type="match status" value="1"/>
</dbReference>
<dbReference type="EMBL" id="FUPS01000002">
    <property type="protein sequence ID" value="SJR92315.1"/>
    <property type="molecule type" value="Genomic_DNA"/>
</dbReference>
<evidence type="ECO:0000256" key="3">
    <source>
        <dbReference type="ARBA" id="ARBA00022490"/>
    </source>
</evidence>
<comment type="similarity">
    <text evidence="2 5">Belongs to the RRF family.</text>
</comment>
<dbReference type="GO" id="GO:0043023">
    <property type="term" value="F:ribosomal large subunit binding"/>
    <property type="evidence" value="ECO:0007669"/>
    <property type="project" value="TreeGrafter"/>
</dbReference>
<dbReference type="Proteomes" id="UP000372533">
    <property type="component" value="Unassembled WGS sequence"/>
</dbReference>
<evidence type="ECO:0000313" key="10">
    <source>
        <dbReference type="EMBL" id="CDT15543.1"/>
    </source>
</evidence>
<reference evidence="11" key="2">
    <citation type="journal article" date="2018" name="Genome Biol.">
        <title>SKESA: strategic k-mer extension for scrupulous assemblies.</title>
        <authorList>
            <person name="Souvorov A."/>
            <person name="Agarwala R."/>
            <person name="Lipman D.J."/>
        </authorList>
    </citation>
    <scope>NUCLEOTIDE SEQUENCE</scope>
    <source>
        <strain evidence="12">Clostridioides</strain>
        <strain evidence="11">HN1000</strain>
    </source>
</reference>
<dbReference type="EMBL" id="CAAJVP010000003">
    <property type="protein sequence ID" value="VHX98720.1"/>
    <property type="molecule type" value="Genomic_DNA"/>
</dbReference>
<dbReference type="InterPro" id="IPR023584">
    <property type="entry name" value="Ribosome_recyc_fac_dom"/>
</dbReference>
<proteinExistence type="inferred from homology"/>
<dbReference type="EMBL" id="LK932994">
    <property type="protein sequence ID" value="CDT15543.1"/>
    <property type="molecule type" value="Genomic_DNA"/>
</dbReference>
<evidence type="ECO:0000313" key="9">
    <source>
        <dbReference type="EMBL" id="CDS87371.1"/>
    </source>
</evidence>
<evidence type="ECO:0000259" key="7">
    <source>
        <dbReference type="Pfam" id="PF01765"/>
    </source>
</evidence>
<dbReference type="GO" id="GO:0006415">
    <property type="term" value="P:translational termination"/>
    <property type="evidence" value="ECO:0007669"/>
    <property type="project" value="UniProtKB-UniRule"/>
</dbReference>
<dbReference type="EMBL" id="LK932402">
    <property type="protein sequence ID" value="CDS87371.1"/>
    <property type="molecule type" value="Genomic_DNA"/>
</dbReference>
<evidence type="ECO:0000313" key="13">
    <source>
        <dbReference type="EMBL" id="SJR92315.1"/>
    </source>
</evidence>
<dbReference type="Proteomes" id="UP000879542">
    <property type="component" value="Unassembled WGS sequence"/>
</dbReference>
<evidence type="ECO:0000313" key="18">
    <source>
        <dbReference type="Proteomes" id="UP000411588"/>
    </source>
</evidence>
<dbReference type="Proteomes" id="UP000411588">
    <property type="component" value="Unassembled WGS sequence"/>
</dbReference>
<dbReference type="InterPro" id="IPR036191">
    <property type="entry name" value="RRF_sf"/>
</dbReference>
<dbReference type="Proteomes" id="UP000189137">
    <property type="component" value="Unassembled WGS sequence"/>
</dbReference>
<dbReference type="HAMAP" id="MF_00040">
    <property type="entry name" value="RRF"/>
    <property type="match status" value="1"/>
</dbReference>
<dbReference type="Gene3D" id="3.30.1360.40">
    <property type="match status" value="1"/>
</dbReference>
<comment type="subcellular location">
    <subcellularLocation>
        <location evidence="1 5">Cytoplasm</location>
    </subcellularLocation>
</comment>
<evidence type="ECO:0000313" key="16">
    <source>
        <dbReference type="Proteomes" id="UP000189137"/>
    </source>
</evidence>
<dbReference type="PANTHER" id="PTHR20982:SF3">
    <property type="entry name" value="MITOCHONDRIAL RIBOSOME RECYCLING FACTOR PSEUDO 1"/>
    <property type="match status" value="1"/>
</dbReference>
<dbReference type="SMR" id="A0A031WIJ6"/>
<evidence type="ECO:0000313" key="11">
    <source>
        <dbReference type="EMBL" id="HBH1544225.1"/>
    </source>
</evidence>
<dbReference type="InterPro" id="IPR002661">
    <property type="entry name" value="Ribosome_recyc_fac"/>
</dbReference>
<evidence type="ECO:0000256" key="5">
    <source>
        <dbReference type="HAMAP-Rule" id="MF_00040"/>
    </source>
</evidence>
<keyword evidence="6" id="KW-0175">Coiled coil</keyword>
<evidence type="ECO:0000313" key="12">
    <source>
        <dbReference type="EMBL" id="HBH2618568.1"/>
    </source>
</evidence>
<evidence type="ECO:0000256" key="1">
    <source>
        <dbReference type="ARBA" id="ARBA00004496"/>
    </source>
</evidence>
<evidence type="ECO:0000256" key="4">
    <source>
        <dbReference type="ARBA" id="ARBA00022917"/>
    </source>
</evidence>
<evidence type="ECO:0000256" key="6">
    <source>
        <dbReference type="SAM" id="Coils"/>
    </source>
</evidence>
<name>A0A031WIJ6_CLODI</name>
<reference evidence="15 17" key="3">
    <citation type="submission" date="2019-04" db="EMBL/GenBank/DDBJ databases">
        <authorList>
            <consortium name="Pathogen Informatics"/>
        </authorList>
    </citation>
    <scope>NUCLEOTIDE SEQUENCE [LARGE SCALE GENOMIC DNA]</scope>
    <source>
        <strain evidence="18">clo34</strain>
        <strain evidence="14">Clo34</strain>
        <strain evidence="15">Tl291</strain>
        <strain evidence="17">tl291</strain>
        <strain evidence="13 16">VRECD0157</strain>
    </source>
</reference>
<evidence type="ECO:0000313" key="14">
    <source>
        <dbReference type="EMBL" id="VFD29570.1"/>
    </source>
</evidence>
<sequence>MKLEIHKQLEEKMNGTIDALKFEFGTIRAGRANAQMLDKIRVDYYGTPTPINQIGAISVPEPRILMISPWDKSAMHEIEKAIANSDLGLNPSNDGEVIRLSVPALTEERRKELAKKASKAAEEFKVRIRNERRDANEKIKKMEKGGELTEDELKKAQDEVQKMTDKFIKEIDTLLSKKEKDIMEV</sequence>
<dbReference type="RefSeq" id="WP_003430598.1">
    <property type="nucleotide sequence ID" value="NZ_AP025558.1"/>
</dbReference>
<dbReference type="EMBL" id="DAEPXK010000066">
    <property type="protein sequence ID" value="HBH1544225.1"/>
    <property type="molecule type" value="Genomic_DNA"/>
</dbReference>
<protein>
    <recommendedName>
        <fullName evidence="5">Ribosome-recycling factor</fullName>
        <shortName evidence="5">RRF</shortName>
    </recommendedName>
    <alternativeName>
        <fullName evidence="5">Ribosome-releasing factor</fullName>
    </alternativeName>
</protein>
<dbReference type="PATRIC" id="fig|1496.1371.peg.928"/>
<evidence type="ECO:0000313" key="17">
    <source>
        <dbReference type="Proteomes" id="UP000372533"/>
    </source>
</evidence>
<evidence type="ECO:0000256" key="2">
    <source>
        <dbReference type="ARBA" id="ARBA00005912"/>
    </source>
</evidence>
<keyword evidence="3 5" id="KW-0963">Cytoplasm</keyword>
<dbReference type="KEGG" id="pdf:CD630DERM_21370"/>
<feature type="domain" description="Ribosome recycling factor" evidence="7">
    <location>
        <begin position="20"/>
        <end position="183"/>
    </location>
</feature>
<dbReference type="Proteomes" id="UP000878956">
    <property type="component" value="Unassembled WGS sequence"/>
</dbReference>
<dbReference type="CDD" id="cd00520">
    <property type="entry name" value="RRF"/>
    <property type="match status" value="1"/>
</dbReference>
<dbReference type="GO" id="GO:0005737">
    <property type="term" value="C:cytoplasm"/>
    <property type="evidence" value="ECO:0007669"/>
    <property type="project" value="UniProtKB-SubCell"/>
</dbReference>
<keyword evidence="4 5" id="KW-0648">Protein biosynthesis</keyword>
<feature type="coiled-coil region" evidence="6">
    <location>
        <begin position="114"/>
        <end position="166"/>
    </location>
</feature>
<evidence type="ECO:0000313" key="8">
    <source>
        <dbReference type="EMBL" id="CDS85984.1"/>
    </source>
</evidence>